<dbReference type="SUPFAM" id="SSF57716">
    <property type="entry name" value="Glucocorticoid receptor-like (DNA-binding domain)"/>
    <property type="match status" value="1"/>
</dbReference>
<dbReference type="SMART" id="SM00399">
    <property type="entry name" value="ZnF_C4"/>
    <property type="match status" value="1"/>
</dbReference>
<feature type="region of interest" description="Disordered" evidence="1">
    <location>
        <begin position="20"/>
        <end position="55"/>
    </location>
</feature>
<dbReference type="InterPro" id="IPR000536">
    <property type="entry name" value="Nucl_hrmn_rcpt_lig-bd"/>
</dbReference>
<dbReference type="SUPFAM" id="SSF48508">
    <property type="entry name" value="Nuclear receptor ligand-binding domain"/>
    <property type="match status" value="1"/>
</dbReference>
<dbReference type="InterPro" id="IPR001628">
    <property type="entry name" value="Znf_hrmn_rcpt"/>
</dbReference>
<evidence type="ECO:0000313" key="3">
    <source>
        <dbReference type="Proteomes" id="UP000005239"/>
    </source>
</evidence>
<dbReference type="SMART" id="SM00430">
    <property type="entry name" value="HOLI"/>
    <property type="match status" value="1"/>
</dbReference>
<gene>
    <name evidence="2" type="primary">WBGene00101757</name>
</gene>
<reference evidence="2" key="2">
    <citation type="submission" date="2022-06" db="UniProtKB">
        <authorList>
            <consortium name="EnsemblMetazoa"/>
        </authorList>
    </citation>
    <scope>IDENTIFICATION</scope>
    <source>
        <strain evidence="2">PS312</strain>
    </source>
</reference>
<evidence type="ECO:0000313" key="2">
    <source>
        <dbReference type="EnsemblMetazoa" id="PPA12203.1"/>
    </source>
</evidence>
<dbReference type="PANTHER" id="PTHR46011:SF6">
    <property type="entry name" value="HIGH ZINC ACTIVATED NUCLEAR RECEPTOR PROTEIN"/>
    <property type="match status" value="1"/>
</dbReference>
<dbReference type="GO" id="GO:0003700">
    <property type="term" value="F:DNA-binding transcription factor activity"/>
    <property type="evidence" value="ECO:0000318"/>
    <property type="project" value="GO_Central"/>
</dbReference>
<dbReference type="OrthoDB" id="5789759at2759"/>
<dbReference type="PANTHER" id="PTHR46011">
    <property type="entry name" value="NUCLEAR HORMONE RECEPTOR FAMILY MEMBER NHR-86-RELATED"/>
    <property type="match status" value="1"/>
</dbReference>
<dbReference type="AlphaFoldDB" id="A0A2A6CDG0"/>
<feature type="region of interest" description="Disordered" evidence="1">
    <location>
        <begin position="154"/>
        <end position="177"/>
    </location>
</feature>
<dbReference type="Gene3D" id="3.30.50.10">
    <property type="entry name" value="Erythroid Transcription Factor GATA-1, subunit A"/>
    <property type="match status" value="1"/>
</dbReference>
<evidence type="ECO:0000256" key="1">
    <source>
        <dbReference type="SAM" id="MobiDB-lite"/>
    </source>
</evidence>
<accession>A0A2A6CDG0</accession>
<dbReference type="Proteomes" id="UP000005239">
    <property type="component" value="Unassembled WGS sequence"/>
</dbReference>
<dbReference type="Gene3D" id="1.10.565.10">
    <property type="entry name" value="Retinoid X Receptor"/>
    <property type="match status" value="1"/>
</dbReference>
<reference evidence="3" key="1">
    <citation type="journal article" date="2008" name="Nat. Genet.">
        <title>The Pristionchus pacificus genome provides a unique perspective on nematode lifestyle and parasitism.</title>
        <authorList>
            <person name="Dieterich C."/>
            <person name="Clifton S.W."/>
            <person name="Schuster L.N."/>
            <person name="Chinwalla A."/>
            <person name="Delehaunty K."/>
            <person name="Dinkelacker I."/>
            <person name="Fulton L."/>
            <person name="Fulton R."/>
            <person name="Godfrey J."/>
            <person name="Minx P."/>
            <person name="Mitreva M."/>
            <person name="Roeseler W."/>
            <person name="Tian H."/>
            <person name="Witte H."/>
            <person name="Yang S.P."/>
            <person name="Wilson R.K."/>
            <person name="Sommer R.J."/>
        </authorList>
    </citation>
    <scope>NUCLEOTIDE SEQUENCE [LARGE SCALE GENOMIC DNA]</scope>
    <source>
        <strain evidence="3">PS312</strain>
    </source>
</reference>
<keyword evidence="3" id="KW-1185">Reference proteome</keyword>
<feature type="compositionally biased region" description="Polar residues" evidence="1">
    <location>
        <begin position="20"/>
        <end position="35"/>
    </location>
</feature>
<organism evidence="2 3">
    <name type="scientific">Pristionchus pacificus</name>
    <name type="common">Parasitic nematode worm</name>
    <dbReference type="NCBI Taxonomy" id="54126"/>
    <lineage>
        <taxon>Eukaryota</taxon>
        <taxon>Metazoa</taxon>
        <taxon>Ecdysozoa</taxon>
        <taxon>Nematoda</taxon>
        <taxon>Chromadorea</taxon>
        <taxon>Rhabditida</taxon>
        <taxon>Rhabditina</taxon>
        <taxon>Diplogasteromorpha</taxon>
        <taxon>Diplogasteroidea</taxon>
        <taxon>Neodiplogasteridae</taxon>
        <taxon>Pristionchus</taxon>
    </lineage>
</organism>
<dbReference type="InterPro" id="IPR035500">
    <property type="entry name" value="NHR-like_dom_sf"/>
</dbReference>
<dbReference type="PROSITE" id="PS51843">
    <property type="entry name" value="NR_LBD"/>
    <property type="match status" value="1"/>
</dbReference>
<sequence>MRVPVKVLVNVIPTRDQQTNNFSLLPSHESASQRSLKTERETRRKSGTGEPTMSVSLPSSLLVSLSLPAFPAMDDDSEKMRNCLICEVPINECHLGIDSCRACSVFYKRTIKLNKDWLKCKKGTNDCIEIKPTTSCRKCRFRKFSEILAQSAHKDEVEDDGSDSESEIGKRLSQPSTSFLDHDSFTLLPAPPSNTPLLERIKNGYSLLCVIRKTGEINLIPPELVPKPVDSKTTELDFFPLRYSLVIPTAKVFAGALYDFGSATFADFRELSLMERISIILASFKYIVLLDSAYRSAKYFPGCDTRCAGYMFTASNEGIGAFLEDCPHDINREEIASAFRQNFGKLSQVKEHLKRLAPSDLEFAILFGLCFWHNDVSIANESMTAMVERNRKAITDELHVMYKKQGRADYAARLGELYCLIASMEEISTLAEADMALYKLMNIFTEFPSK</sequence>
<proteinExistence type="predicted"/>
<dbReference type="GO" id="GO:0008270">
    <property type="term" value="F:zinc ion binding"/>
    <property type="evidence" value="ECO:0007669"/>
    <property type="project" value="InterPro"/>
</dbReference>
<dbReference type="InterPro" id="IPR013088">
    <property type="entry name" value="Znf_NHR/GATA"/>
</dbReference>
<dbReference type="GO" id="GO:0005634">
    <property type="term" value="C:nucleus"/>
    <property type="evidence" value="ECO:0000318"/>
    <property type="project" value="GO_Central"/>
</dbReference>
<dbReference type="Pfam" id="PF00104">
    <property type="entry name" value="Hormone_recep"/>
    <property type="match status" value="1"/>
</dbReference>
<dbReference type="GO" id="GO:0043565">
    <property type="term" value="F:sequence-specific DNA binding"/>
    <property type="evidence" value="ECO:0007669"/>
    <property type="project" value="InterPro"/>
</dbReference>
<accession>A0A8R1UC85</accession>
<dbReference type="Pfam" id="PF00105">
    <property type="entry name" value="zf-C4"/>
    <property type="match status" value="1"/>
</dbReference>
<dbReference type="EnsemblMetazoa" id="PPA12203.1">
    <property type="protein sequence ID" value="PPA12203.1"/>
    <property type="gene ID" value="WBGene00101757"/>
</dbReference>
<dbReference type="PROSITE" id="PS51030">
    <property type="entry name" value="NUCLEAR_REC_DBD_2"/>
    <property type="match status" value="1"/>
</dbReference>
<name>A0A2A6CDG0_PRIPA</name>
<protein>
    <submittedName>
        <fullName evidence="2">Nuclear receptor</fullName>
    </submittedName>
</protein>
<feature type="compositionally biased region" description="Acidic residues" evidence="1">
    <location>
        <begin position="157"/>
        <end position="166"/>
    </location>
</feature>